<dbReference type="InterPro" id="IPR029052">
    <property type="entry name" value="Metallo-depent_PP-like"/>
</dbReference>
<dbReference type="GO" id="GO:0016020">
    <property type="term" value="C:membrane"/>
    <property type="evidence" value="ECO:0007669"/>
    <property type="project" value="GOC"/>
</dbReference>
<dbReference type="PANTHER" id="PTHR31302">
    <property type="entry name" value="TRANSMEMBRANE PROTEIN WITH METALLOPHOSPHOESTERASE DOMAIN-RELATED"/>
    <property type="match status" value="1"/>
</dbReference>
<evidence type="ECO:0000313" key="5">
    <source>
        <dbReference type="EMBL" id="TFZ41328.1"/>
    </source>
</evidence>
<accession>A0A4Z0D8V5</accession>
<feature type="domain" description="Calcineurin-like phosphoesterase" evidence="4">
    <location>
        <begin position="51"/>
        <end position="215"/>
    </location>
</feature>
<name>A0A4Z0D8V5_9FIRM</name>
<protein>
    <submittedName>
        <fullName evidence="5">Metallophosphoesterase</fullName>
    </submittedName>
</protein>
<keyword evidence="3" id="KW-0472">Membrane</keyword>
<sequence length="281" mass="32114">MNNIKELRIKKVKIFLLLVIIGIYLFSQNNWLDKEEIIIEMNNLPIELDGFKIVQISDLHIPQNEIEIGKLTDLVKKENPDVIVLTGDTISRGTNLDYSQLELLLDDLSEITKVYAVLGNHETGNKYIEKYKELLKTHNINLLENEFDIYAKGGKEIAFIGLKDNVKFSQEKIKNIEKIKGKPIVMLAHRPELFDEYFRETNIIIPSLVLTGHAHGGQFRLPFTKRGFIAPNQGFFPKYTSGTYKSNNGGVMIVSRGLGRSVIPFRINNRIHLPVIELKAK</sequence>
<keyword evidence="6" id="KW-1185">Reference proteome</keyword>
<keyword evidence="2" id="KW-0378">Hydrolase</keyword>
<dbReference type="RefSeq" id="WP_135270254.1">
    <property type="nucleotide sequence ID" value="NZ_SRIB01000002.1"/>
</dbReference>
<reference evidence="5 6" key="1">
    <citation type="submission" date="2019-03" db="EMBL/GenBank/DDBJ databases">
        <title>Draft genome sequence data and analysis of a Fermenting Bacterium, Soehngenia longevitae strain 1933PT, isolated from petroleum reservoir in Azerbaijan.</title>
        <authorList>
            <person name="Grouzdev D.S."/>
            <person name="Bidzhieva S.K."/>
            <person name="Sokolova D.S."/>
            <person name="Tourova T.P."/>
            <person name="Poltaraus A.B."/>
            <person name="Nazina T.N."/>
        </authorList>
    </citation>
    <scope>NUCLEOTIDE SEQUENCE [LARGE SCALE GENOMIC DNA]</scope>
    <source>
        <strain evidence="5 6">1933P</strain>
    </source>
</reference>
<dbReference type="PANTHER" id="PTHR31302:SF31">
    <property type="entry name" value="PHOSPHODIESTERASE YAEI"/>
    <property type="match status" value="1"/>
</dbReference>
<evidence type="ECO:0000256" key="1">
    <source>
        <dbReference type="ARBA" id="ARBA00022723"/>
    </source>
</evidence>
<dbReference type="Proteomes" id="UP000298381">
    <property type="component" value="Unassembled WGS sequence"/>
</dbReference>
<evidence type="ECO:0000256" key="3">
    <source>
        <dbReference type="SAM" id="Phobius"/>
    </source>
</evidence>
<comment type="caution">
    <text evidence="5">The sequence shown here is derived from an EMBL/GenBank/DDBJ whole genome shotgun (WGS) entry which is preliminary data.</text>
</comment>
<evidence type="ECO:0000256" key="2">
    <source>
        <dbReference type="ARBA" id="ARBA00022801"/>
    </source>
</evidence>
<dbReference type="GO" id="GO:0008758">
    <property type="term" value="F:UDP-2,3-diacylglucosamine hydrolase activity"/>
    <property type="evidence" value="ECO:0007669"/>
    <property type="project" value="TreeGrafter"/>
</dbReference>
<dbReference type="InterPro" id="IPR004843">
    <property type="entry name" value="Calcineurin-like_PHP"/>
</dbReference>
<dbReference type="InterPro" id="IPR051158">
    <property type="entry name" value="Metallophosphoesterase_sf"/>
</dbReference>
<dbReference type="GO" id="GO:0009245">
    <property type="term" value="P:lipid A biosynthetic process"/>
    <property type="evidence" value="ECO:0007669"/>
    <property type="project" value="TreeGrafter"/>
</dbReference>
<dbReference type="AlphaFoldDB" id="A0A4Z0D8V5"/>
<keyword evidence="3" id="KW-0812">Transmembrane</keyword>
<organism evidence="5 6">
    <name type="scientific">Soehngenia longivitae</name>
    <dbReference type="NCBI Taxonomy" id="2562294"/>
    <lineage>
        <taxon>Bacteria</taxon>
        <taxon>Bacillati</taxon>
        <taxon>Bacillota</taxon>
        <taxon>Tissierellia</taxon>
        <taxon>Tissierellales</taxon>
        <taxon>Tissierellaceae</taxon>
        <taxon>Soehngenia</taxon>
    </lineage>
</organism>
<keyword evidence="1" id="KW-0479">Metal-binding</keyword>
<evidence type="ECO:0000259" key="4">
    <source>
        <dbReference type="Pfam" id="PF00149"/>
    </source>
</evidence>
<proteinExistence type="predicted"/>
<dbReference type="SUPFAM" id="SSF56300">
    <property type="entry name" value="Metallo-dependent phosphatases"/>
    <property type="match status" value="1"/>
</dbReference>
<dbReference type="Gene3D" id="3.60.21.10">
    <property type="match status" value="1"/>
</dbReference>
<keyword evidence="3" id="KW-1133">Transmembrane helix</keyword>
<dbReference type="Pfam" id="PF00149">
    <property type="entry name" value="Metallophos"/>
    <property type="match status" value="1"/>
</dbReference>
<feature type="transmembrane region" description="Helical" evidence="3">
    <location>
        <begin position="12"/>
        <end position="32"/>
    </location>
</feature>
<dbReference type="OrthoDB" id="9780884at2"/>
<gene>
    <name evidence="5" type="ORF">E4100_01760</name>
</gene>
<evidence type="ECO:0000313" key="6">
    <source>
        <dbReference type="Proteomes" id="UP000298381"/>
    </source>
</evidence>
<dbReference type="EMBL" id="SRIB01000002">
    <property type="protein sequence ID" value="TFZ41328.1"/>
    <property type="molecule type" value="Genomic_DNA"/>
</dbReference>
<dbReference type="GO" id="GO:0046872">
    <property type="term" value="F:metal ion binding"/>
    <property type="evidence" value="ECO:0007669"/>
    <property type="project" value="UniProtKB-KW"/>
</dbReference>